<evidence type="ECO:0000313" key="1">
    <source>
        <dbReference type="EMBL" id="VFK80145.1"/>
    </source>
</evidence>
<proteinExistence type="predicted"/>
<gene>
    <name evidence="1" type="ORF">BECKSD772D_GA0070982_10885</name>
</gene>
<organism evidence="1">
    <name type="scientific">Candidatus Kentrum sp. SD</name>
    <dbReference type="NCBI Taxonomy" id="2126332"/>
    <lineage>
        <taxon>Bacteria</taxon>
        <taxon>Pseudomonadati</taxon>
        <taxon>Pseudomonadota</taxon>
        <taxon>Gammaproteobacteria</taxon>
        <taxon>Candidatus Kentrum</taxon>
    </lineage>
</organism>
<dbReference type="EMBL" id="CAADHB010000088">
    <property type="protein sequence ID" value="VFK80145.1"/>
    <property type="molecule type" value="Genomic_DNA"/>
</dbReference>
<sequence>MSEEGAEALAACAAGVDVDGVVREPHVAVTLGDSAGGHGPHGAVGVLDLQIYPRLWRHRARVWVFCGTGISLSRLLDQLAIDVLVQDAVDERLIR</sequence>
<name>A0A451BPH9_9GAMM</name>
<reference evidence="1" key="1">
    <citation type="submission" date="2019-02" db="EMBL/GenBank/DDBJ databases">
        <authorList>
            <person name="Gruber-Vodicka R. H."/>
            <person name="Seah K. B. B."/>
        </authorList>
    </citation>
    <scope>NUCLEOTIDE SEQUENCE</scope>
    <source>
        <strain evidence="1">BECK_S127</strain>
    </source>
</reference>
<accession>A0A451BPH9</accession>
<dbReference type="AlphaFoldDB" id="A0A451BPH9"/>
<protein>
    <submittedName>
        <fullName evidence="1">Uncharacterized protein</fullName>
    </submittedName>
</protein>